<feature type="transmembrane region" description="Helical" evidence="1">
    <location>
        <begin position="7"/>
        <end position="24"/>
    </location>
</feature>
<feature type="domain" description="WAP" evidence="2">
    <location>
        <begin position="97"/>
        <end position="126"/>
    </location>
</feature>
<dbReference type="SUPFAM" id="SSF57256">
    <property type="entry name" value="Elafin-like"/>
    <property type="match status" value="1"/>
</dbReference>
<keyword evidence="1" id="KW-0472">Membrane</keyword>
<keyword evidence="1" id="KW-1133">Transmembrane helix</keyword>
<evidence type="ECO:0000313" key="4">
    <source>
        <dbReference type="Proteomes" id="UP000694570"/>
    </source>
</evidence>
<proteinExistence type="predicted"/>
<dbReference type="GO" id="GO:0005576">
    <property type="term" value="C:extracellular region"/>
    <property type="evidence" value="ECO:0007669"/>
    <property type="project" value="InterPro"/>
</dbReference>
<dbReference type="Ensembl" id="ENSSSCT00030063298.1">
    <property type="protein sequence ID" value="ENSSSCP00030028958.1"/>
    <property type="gene ID" value="ENSSSCG00030045386.1"/>
</dbReference>
<dbReference type="GO" id="GO:0030414">
    <property type="term" value="F:peptidase inhibitor activity"/>
    <property type="evidence" value="ECO:0007669"/>
    <property type="project" value="InterPro"/>
</dbReference>
<name>A0A8D0X245_PIG</name>
<organism evidence="3 4">
    <name type="scientific">Sus scrofa</name>
    <name type="common">Pig</name>
    <dbReference type="NCBI Taxonomy" id="9823"/>
    <lineage>
        <taxon>Eukaryota</taxon>
        <taxon>Metazoa</taxon>
        <taxon>Chordata</taxon>
        <taxon>Craniata</taxon>
        <taxon>Vertebrata</taxon>
        <taxon>Euteleostomi</taxon>
        <taxon>Mammalia</taxon>
        <taxon>Eutheria</taxon>
        <taxon>Laurasiatheria</taxon>
        <taxon>Artiodactyla</taxon>
        <taxon>Suina</taxon>
        <taxon>Suidae</taxon>
        <taxon>Sus</taxon>
    </lineage>
</organism>
<evidence type="ECO:0000259" key="2">
    <source>
        <dbReference type="Pfam" id="PF00095"/>
    </source>
</evidence>
<dbReference type="AlphaFoldDB" id="A0A8D0X245"/>
<evidence type="ECO:0000256" key="1">
    <source>
        <dbReference type="SAM" id="Phobius"/>
    </source>
</evidence>
<evidence type="ECO:0000313" key="3">
    <source>
        <dbReference type="Ensembl" id="ENSSSCP00030028958.1"/>
    </source>
</evidence>
<dbReference type="InterPro" id="IPR036645">
    <property type="entry name" value="Elafin-like_sf"/>
</dbReference>
<dbReference type="Gene3D" id="4.10.75.10">
    <property type="entry name" value="Elafin-like"/>
    <property type="match status" value="1"/>
</dbReference>
<keyword evidence="1" id="KW-0812">Transmembrane</keyword>
<sequence length="128" mass="13904">MWCYPRYIHVVCVFSGNISFWAGLRLPQPLAPPLASHPSSRGQPKRINFSCSQPCCILAEDSSSSMKLGGFLLLVALLMLSSEVQELQAAVRPVKFLGSCVDLCHGDWDCDSGERCVSNGCGHICVSD</sequence>
<dbReference type="Pfam" id="PF00095">
    <property type="entry name" value="WAP"/>
    <property type="match status" value="1"/>
</dbReference>
<reference evidence="3" key="1">
    <citation type="submission" date="2025-08" db="UniProtKB">
        <authorList>
            <consortium name="Ensembl"/>
        </authorList>
    </citation>
    <scope>IDENTIFICATION</scope>
</reference>
<dbReference type="InterPro" id="IPR008197">
    <property type="entry name" value="WAP_dom"/>
</dbReference>
<dbReference type="Proteomes" id="UP000694570">
    <property type="component" value="Unplaced"/>
</dbReference>
<protein>
    <recommendedName>
        <fullName evidence="2">WAP domain-containing protein</fullName>
    </recommendedName>
</protein>
<accession>A0A8D0X245</accession>